<evidence type="ECO:0000313" key="1">
    <source>
        <dbReference type="EMBL" id="GFO25981.1"/>
    </source>
</evidence>
<accession>A0AAV4C3L0</accession>
<proteinExistence type="predicted"/>
<gene>
    <name evidence="1" type="ORF">PoB_005248600</name>
</gene>
<dbReference type="EMBL" id="BLXT01005778">
    <property type="protein sequence ID" value="GFO25981.1"/>
    <property type="molecule type" value="Genomic_DNA"/>
</dbReference>
<name>A0AAV4C3L0_9GAST</name>
<dbReference type="AlphaFoldDB" id="A0AAV4C3L0"/>
<sequence length="102" mass="11926">MFACTNRKKDARERFWPAVDERSISGKLHHQSRFRVDRVNPAAAKQTLKYIWRSPGRSQRVFGGRYRDFRVFLAAAMLTLESFWGRVFLACYTGHIRGIGFV</sequence>
<protein>
    <submittedName>
        <fullName evidence="1">Uncharacterized protein</fullName>
    </submittedName>
</protein>
<evidence type="ECO:0000313" key="2">
    <source>
        <dbReference type="Proteomes" id="UP000735302"/>
    </source>
</evidence>
<organism evidence="1 2">
    <name type="scientific">Plakobranchus ocellatus</name>
    <dbReference type="NCBI Taxonomy" id="259542"/>
    <lineage>
        <taxon>Eukaryota</taxon>
        <taxon>Metazoa</taxon>
        <taxon>Spiralia</taxon>
        <taxon>Lophotrochozoa</taxon>
        <taxon>Mollusca</taxon>
        <taxon>Gastropoda</taxon>
        <taxon>Heterobranchia</taxon>
        <taxon>Euthyneura</taxon>
        <taxon>Panpulmonata</taxon>
        <taxon>Sacoglossa</taxon>
        <taxon>Placobranchoidea</taxon>
        <taxon>Plakobranchidae</taxon>
        <taxon>Plakobranchus</taxon>
    </lineage>
</organism>
<reference evidence="1 2" key="1">
    <citation type="journal article" date="2021" name="Elife">
        <title>Chloroplast acquisition without the gene transfer in kleptoplastic sea slugs, Plakobranchus ocellatus.</title>
        <authorList>
            <person name="Maeda T."/>
            <person name="Takahashi S."/>
            <person name="Yoshida T."/>
            <person name="Shimamura S."/>
            <person name="Takaki Y."/>
            <person name="Nagai Y."/>
            <person name="Toyoda A."/>
            <person name="Suzuki Y."/>
            <person name="Arimoto A."/>
            <person name="Ishii H."/>
            <person name="Satoh N."/>
            <person name="Nishiyama T."/>
            <person name="Hasebe M."/>
            <person name="Maruyama T."/>
            <person name="Minagawa J."/>
            <person name="Obokata J."/>
            <person name="Shigenobu S."/>
        </authorList>
    </citation>
    <scope>NUCLEOTIDE SEQUENCE [LARGE SCALE GENOMIC DNA]</scope>
</reference>
<keyword evidence="2" id="KW-1185">Reference proteome</keyword>
<comment type="caution">
    <text evidence="1">The sequence shown here is derived from an EMBL/GenBank/DDBJ whole genome shotgun (WGS) entry which is preliminary data.</text>
</comment>
<dbReference type="Proteomes" id="UP000735302">
    <property type="component" value="Unassembled WGS sequence"/>
</dbReference>